<accession>A0A6C0K058</accession>
<sequence>MHSSSSVQEQKINYNHVVNDLQDYMLTNKLIAKHSSLHNVESKPVQRQQQKQPEKKVQERFYYPKEKDQLFWCYFIIQNGFSKYEYPGTTSFVNEKEEKFKCIEHMRNNKQQLKTKKIKNIREDVEDELANKQTIGMKTFIALCVANNINIIYIHKRKCFELVCDDQMPMHVVHCINNADSSACNYCYELNPSSEQLETYRNTLFKWESVEKPLKAMSAYKLEELVKLSQRMGLGDNLSKKTKKDLYEGLIMNL</sequence>
<evidence type="ECO:0000313" key="1">
    <source>
        <dbReference type="EMBL" id="QHU10531.1"/>
    </source>
</evidence>
<name>A0A6C0K058_9ZZZZ</name>
<dbReference type="EMBL" id="MN740769">
    <property type="protein sequence ID" value="QHU10531.1"/>
    <property type="molecule type" value="Genomic_DNA"/>
</dbReference>
<reference evidence="1" key="1">
    <citation type="journal article" date="2020" name="Nature">
        <title>Giant virus diversity and host interactions through global metagenomics.</title>
        <authorList>
            <person name="Schulz F."/>
            <person name="Roux S."/>
            <person name="Paez-Espino D."/>
            <person name="Jungbluth S."/>
            <person name="Walsh D.A."/>
            <person name="Denef V.J."/>
            <person name="McMahon K.D."/>
            <person name="Konstantinidis K.T."/>
            <person name="Eloe-Fadrosh E.A."/>
            <person name="Kyrpides N.C."/>
            <person name="Woyke T."/>
        </authorList>
    </citation>
    <scope>NUCLEOTIDE SEQUENCE</scope>
    <source>
        <strain evidence="1">GVMAG-S-1101165-83</strain>
    </source>
</reference>
<dbReference type="AlphaFoldDB" id="A0A6C0K058"/>
<organism evidence="1">
    <name type="scientific">viral metagenome</name>
    <dbReference type="NCBI Taxonomy" id="1070528"/>
    <lineage>
        <taxon>unclassified sequences</taxon>
        <taxon>metagenomes</taxon>
        <taxon>organismal metagenomes</taxon>
    </lineage>
</organism>
<proteinExistence type="predicted"/>
<protein>
    <submittedName>
        <fullName evidence="1">Uncharacterized protein</fullName>
    </submittedName>
</protein>